<gene>
    <name evidence="1" type="primary">AlNc14C432G11598</name>
    <name evidence="1" type="ORF">ALNC14_130750</name>
</gene>
<proteinExistence type="predicted"/>
<dbReference type="HOGENOM" id="CLU_2417774_0_0_1"/>
<reference evidence="1" key="2">
    <citation type="submission" date="2011-02" db="EMBL/GenBank/DDBJ databases">
        <authorList>
            <person name="MacLean D."/>
        </authorList>
    </citation>
    <scope>NUCLEOTIDE SEQUENCE</scope>
</reference>
<reference evidence="1" key="1">
    <citation type="journal article" date="2011" name="PLoS Biol.">
        <title>Gene gain and loss during evolution of obligate parasitism in the white rust pathogen of Arabidopsis thaliana.</title>
        <authorList>
            <person name="Kemen E."/>
            <person name="Gardiner A."/>
            <person name="Schultz-Larsen T."/>
            <person name="Kemen A.C."/>
            <person name="Balmuth A.L."/>
            <person name="Robert-Seilaniantz A."/>
            <person name="Bailey K."/>
            <person name="Holub E."/>
            <person name="Studholme D.J."/>
            <person name="Maclean D."/>
            <person name="Jones J.D."/>
        </authorList>
    </citation>
    <scope>NUCLEOTIDE SEQUENCE</scope>
</reference>
<accession>F0WZK7</accession>
<protein>
    <submittedName>
        <fullName evidence="1">AlNc14C432G11598 protein</fullName>
    </submittedName>
</protein>
<name>F0WZK7_9STRA</name>
<sequence>MKGLTKSVLWVDIECENDALMCPDRGQSFGGKQVESERKASEWLLKKKCVVSSLRYEEVFGGKMVPQRLEELMRWKSGYNVTMDVYTFPSDS</sequence>
<dbReference type="AlphaFoldDB" id="F0WZK7"/>
<dbReference type="EMBL" id="FR824475">
    <property type="protein sequence ID" value="CCA26931.1"/>
    <property type="molecule type" value="Genomic_DNA"/>
</dbReference>
<organism evidence="1">
    <name type="scientific">Albugo laibachii Nc14</name>
    <dbReference type="NCBI Taxonomy" id="890382"/>
    <lineage>
        <taxon>Eukaryota</taxon>
        <taxon>Sar</taxon>
        <taxon>Stramenopiles</taxon>
        <taxon>Oomycota</taxon>
        <taxon>Peronosporomycetes</taxon>
        <taxon>Albuginales</taxon>
        <taxon>Albuginaceae</taxon>
        <taxon>Albugo</taxon>
    </lineage>
</organism>
<evidence type="ECO:0000313" key="1">
    <source>
        <dbReference type="EMBL" id="CCA26931.1"/>
    </source>
</evidence>